<evidence type="ECO:0000256" key="1">
    <source>
        <dbReference type="ARBA" id="ARBA00006611"/>
    </source>
</evidence>
<sequence>MLRIPVEQFKKLLLEDGILKSEEFDDANQEAGRMHRNISDILISRNLITEDYYFNLVARFYGVQRANLAQRRIDEEVLRLLPEDLARQKRTILFGKDELGTLQAAMEDPSDLSIVEFLTTYLKQKIQPYLATRADMNQGFSFYSRKGAVDFKQVIEDNIKASLQGGEKSEEEAAQDLPVVKITDTVFAYAMTAGASDIHIEALENEVLIRFRIDGIMHEIVRVNKKIHPALVARIKLLANLKLDEHLKPQDGRYRHKIGNDLVDVRVSVMPTFYGEKAEMRLLSTSEHILSFEELGVLPDTLAVLMNNIQKTYGIFLVTGPTGSGKSTTLYSVLNILNKPDVNIVTVEDPIEYNMQYINQTQVNAEAGITFANALRAFLRQDPDVIMVGEIRDEETAEISVHSALTGHLVLSTLHTNDAPTSIPRLIDMHIQPFLVSAVLNAVLAQRLVRRICLDCITSYTPDSSLETMLRDQLAQMELSIDFQMPKVMFKGMGCPSCRHSGYKGRGGIFEIFEVDEEMRNIIVKPDFTLDQIQAKAREKGFITMFEDGLRKVERGMTTIEEVLRVIRE</sequence>
<dbReference type="Proteomes" id="UP000228635">
    <property type="component" value="Unassembled WGS sequence"/>
</dbReference>
<dbReference type="InterPro" id="IPR001482">
    <property type="entry name" value="T2SS/T4SS_dom"/>
</dbReference>
<dbReference type="CDD" id="cd01129">
    <property type="entry name" value="PulE-GspE-like"/>
    <property type="match status" value="1"/>
</dbReference>
<evidence type="ECO:0000313" key="5">
    <source>
        <dbReference type="EMBL" id="PIT92614.1"/>
    </source>
</evidence>
<dbReference type="FunFam" id="3.40.50.300:FF:000398">
    <property type="entry name" value="Type IV pilus assembly ATPase PilB"/>
    <property type="match status" value="1"/>
</dbReference>
<proteinExistence type="inferred from homology"/>
<dbReference type="EMBL" id="PFBA01000013">
    <property type="protein sequence ID" value="PIT92614.1"/>
    <property type="molecule type" value="Genomic_DNA"/>
</dbReference>
<dbReference type="Pfam" id="PF05157">
    <property type="entry name" value="MshEN"/>
    <property type="match status" value="1"/>
</dbReference>
<dbReference type="GO" id="GO:0005524">
    <property type="term" value="F:ATP binding"/>
    <property type="evidence" value="ECO:0007669"/>
    <property type="project" value="UniProtKB-KW"/>
</dbReference>
<reference evidence="6" key="1">
    <citation type="submission" date="2017-09" db="EMBL/GenBank/DDBJ databases">
        <title>Depth-based differentiation of microbial function through sediment-hosted aquifers and enrichment of novel symbionts in the deep terrestrial subsurface.</title>
        <authorList>
            <person name="Probst A.J."/>
            <person name="Ladd B."/>
            <person name="Jarett J.K."/>
            <person name="Geller-Mcgrath D.E."/>
            <person name="Sieber C.M.K."/>
            <person name="Emerson J.B."/>
            <person name="Anantharaman K."/>
            <person name="Thomas B.C."/>
            <person name="Malmstrom R."/>
            <person name="Stieglmeier M."/>
            <person name="Klingl A."/>
            <person name="Woyke T."/>
            <person name="Ryan C.M."/>
            <person name="Banfield J.F."/>
        </authorList>
    </citation>
    <scope>NUCLEOTIDE SEQUENCE [LARGE SCALE GENOMIC DNA]</scope>
</reference>
<dbReference type="SUPFAM" id="SSF52540">
    <property type="entry name" value="P-loop containing nucleoside triphosphate hydrolases"/>
    <property type="match status" value="1"/>
</dbReference>
<dbReference type="InterPro" id="IPR003593">
    <property type="entry name" value="AAA+_ATPase"/>
</dbReference>
<gene>
    <name evidence="5" type="ORF">COU08_01295</name>
</gene>
<protein>
    <recommendedName>
        <fullName evidence="4">Bacterial type II secretion system protein E domain-containing protein</fullName>
    </recommendedName>
</protein>
<keyword evidence="3" id="KW-0067">ATP-binding</keyword>
<evidence type="ECO:0000256" key="2">
    <source>
        <dbReference type="ARBA" id="ARBA00022741"/>
    </source>
</evidence>
<dbReference type="GO" id="GO:0005886">
    <property type="term" value="C:plasma membrane"/>
    <property type="evidence" value="ECO:0007669"/>
    <property type="project" value="TreeGrafter"/>
</dbReference>
<comment type="caution">
    <text evidence="5">The sequence shown here is derived from an EMBL/GenBank/DDBJ whole genome shotgun (WGS) entry which is preliminary data.</text>
</comment>
<dbReference type="InterPro" id="IPR027417">
    <property type="entry name" value="P-loop_NTPase"/>
</dbReference>
<accession>A0A2M6WIQ4</accession>
<feature type="domain" description="Bacterial type II secretion system protein E" evidence="4">
    <location>
        <begin position="379"/>
        <end position="393"/>
    </location>
</feature>
<dbReference type="PANTHER" id="PTHR30258">
    <property type="entry name" value="TYPE II SECRETION SYSTEM PROTEIN GSPE-RELATED"/>
    <property type="match status" value="1"/>
</dbReference>
<dbReference type="SMART" id="SM00382">
    <property type="entry name" value="AAA"/>
    <property type="match status" value="1"/>
</dbReference>
<dbReference type="AlphaFoldDB" id="A0A2M6WIQ4"/>
<organism evidence="5 6">
    <name type="scientific">Candidatus Harrisonbacteria bacterium CG10_big_fil_rev_8_21_14_0_10_42_17</name>
    <dbReference type="NCBI Taxonomy" id="1974584"/>
    <lineage>
        <taxon>Bacteria</taxon>
        <taxon>Candidatus Harrisoniibacteriota</taxon>
    </lineage>
</organism>
<dbReference type="Gene3D" id="3.40.50.300">
    <property type="entry name" value="P-loop containing nucleotide triphosphate hydrolases"/>
    <property type="match status" value="1"/>
</dbReference>
<dbReference type="InterPro" id="IPR037257">
    <property type="entry name" value="T2SS_E_N_sf"/>
</dbReference>
<dbReference type="PANTHER" id="PTHR30258:SF1">
    <property type="entry name" value="PROTEIN TRANSPORT PROTEIN HOFB HOMOLOG"/>
    <property type="match status" value="1"/>
</dbReference>
<dbReference type="InterPro" id="IPR007831">
    <property type="entry name" value="T2SS_GspE_N"/>
</dbReference>
<keyword evidence="2" id="KW-0547">Nucleotide-binding</keyword>
<evidence type="ECO:0000313" key="6">
    <source>
        <dbReference type="Proteomes" id="UP000228635"/>
    </source>
</evidence>
<evidence type="ECO:0000256" key="3">
    <source>
        <dbReference type="ARBA" id="ARBA00022840"/>
    </source>
</evidence>
<dbReference type="PROSITE" id="PS00662">
    <property type="entry name" value="T2SP_E"/>
    <property type="match status" value="1"/>
</dbReference>
<dbReference type="Gene3D" id="3.30.300.160">
    <property type="entry name" value="Type II secretion system, protein E, N-terminal domain"/>
    <property type="match status" value="1"/>
</dbReference>
<dbReference type="Pfam" id="PF00437">
    <property type="entry name" value="T2SSE"/>
    <property type="match status" value="1"/>
</dbReference>
<evidence type="ECO:0000259" key="4">
    <source>
        <dbReference type="PROSITE" id="PS00662"/>
    </source>
</evidence>
<dbReference type="GO" id="GO:0016887">
    <property type="term" value="F:ATP hydrolysis activity"/>
    <property type="evidence" value="ECO:0007669"/>
    <property type="project" value="TreeGrafter"/>
</dbReference>
<dbReference type="Gene3D" id="3.30.450.90">
    <property type="match status" value="1"/>
</dbReference>
<comment type="similarity">
    <text evidence="1">Belongs to the GSP E family.</text>
</comment>
<dbReference type="SUPFAM" id="SSF160246">
    <property type="entry name" value="EspE N-terminal domain-like"/>
    <property type="match status" value="1"/>
</dbReference>
<name>A0A2M6WIQ4_9BACT</name>